<dbReference type="Gene3D" id="1.10.10.60">
    <property type="entry name" value="Homeodomain-like"/>
    <property type="match status" value="1"/>
</dbReference>
<dbReference type="EMBL" id="BRLB01000001">
    <property type="protein sequence ID" value="GKX28675.1"/>
    <property type="molecule type" value="Genomic_DNA"/>
</dbReference>
<dbReference type="SMART" id="SM00342">
    <property type="entry name" value="HTH_ARAC"/>
    <property type="match status" value="1"/>
</dbReference>
<dbReference type="Proteomes" id="UP001144256">
    <property type="component" value="Unassembled WGS sequence"/>
</dbReference>
<dbReference type="PANTHER" id="PTHR43280:SF2">
    <property type="entry name" value="HTH-TYPE TRANSCRIPTIONAL REGULATOR EXSA"/>
    <property type="match status" value="1"/>
</dbReference>
<dbReference type="PANTHER" id="PTHR43280">
    <property type="entry name" value="ARAC-FAMILY TRANSCRIPTIONAL REGULATOR"/>
    <property type="match status" value="1"/>
</dbReference>
<evidence type="ECO:0000313" key="5">
    <source>
        <dbReference type="EMBL" id="GKX28675.1"/>
    </source>
</evidence>
<dbReference type="GO" id="GO:0003700">
    <property type="term" value="F:DNA-binding transcription factor activity"/>
    <property type="evidence" value="ECO:0007669"/>
    <property type="project" value="InterPro"/>
</dbReference>
<keyword evidence="2" id="KW-0238">DNA-binding</keyword>
<gene>
    <name evidence="5" type="ORF">SH1V18_11550</name>
</gene>
<keyword evidence="3" id="KW-0804">Transcription</keyword>
<feature type="domain" description="HTH araC/xylS-type" evidence="4">
    <location>
        <begin position="144"/>
        <end position="241"/>
    </location>
</feature>
<proteinExistence type="predicted"/>
<dbReference type="AlphaFoldDB" id="A0A9W5Y7V5"/>
<evidence type="ECO:0000256" key="2">
    <source>
        <dbReference type="ARBA" id="ARBA00023125"/>
    </source>
</evidence>
<dbReference type="SUPFAM" id="SSF46689">
    <property type="entry name" value="Homeodomain-like"/>
    <property type="match status" value="1"/>
</dbReference>
<evidence type="ECO:0000259" key="4">
    <source>
        <dbReference type="PROSITE" id="PS01124"/>
    </source>
</evidence>
<dbReference type="RefSeq" id="WP_281813222.1">
    <property type="nucleotide sequence ID" value="NZ_BRLB01000001.1"/>
</dbReference>
<dbReference type="InterPro" id="IPR018060">
    <property type="entry name" value="HTH_AraC"/>
</dbReference>
<evidence type="ECO:0000313" key="6">
    <source>
        <dbReference type="Proteomes" id="UP001144256"/>
    </source>
</evidence>
<evidence type="ECO:0000256" key="1">
    <source>
        <dbReference type="ARBA" id="ARBA00023015"/>
    </source>
</evidence>
<dbReference type="InterPro" id="IPR009057">
    <property type="entry name" value="Homeodomain-like_sf"/>
</dbReference>
<evidence type="ECO:0000256" key="3">
    <source>
        <dbReference type="ARBA" id="ARBA00023163"/>
    </source>
</evidence>
<dbReference type="GO" id="GO:0043565">
    <property type="term" value="F:sequence-specific DNA binding"/>
    <property type="evidence" value="ECO:0007669"/>
    <property type="project" value="InterPro"/>
</dbReference>
<keyword evidence="1" id="KW-0805">Transcription regulation</keyword>
<accession>A0A9W5Y7V5</accession>
<dbReference type="Pfam" id="PF12833">
    <property type="entry name" value="HTH_18"/>
    <property type="match status" value="1"/>
</dbReference>
<comment type="caution">
    <text evidence="5">The sequence shown here is derived from an EMBL/GenBank/DDBJ whole genome shotgun (WGS) entry which is preliminary data.</text>
</comment>
<reference evidence="5" key="1">
    <citation type="submission" date="2022-06" db="EMBL/GenBank/DDBJ databases">
        <title>Vallitalea longa sp. nov., an anaerobic bacterium isolated from marine sediment.</title>
        <authorList>
            <person name="Hirano S."/>
            <person name="Terahara T."/>
            <person name="Mori K."/>
            <person name="Hamada M."/>
            <person name="Matsumoto R."/>
            <person name="Kobayashi T."/>
        </authorList>
    </citation>
    <scope>NUCLEOTIDE SEQUENCE</scope>
    <source>
        <strain evidence="5">SH18-1</strain>
    </source>
</reference>
<organism evidence="5 6">
    <name type="scientific">Vallitalea longa</name>
    <dbReference type="NCBI Taxonomy" id="2936439"/>
    <lineage>
        <taxon>Bacteria</taxon>
        <taxon>Bacillati</taxon>
        <taxon>Bacillota</taxon>
        <taxon>Clostridia</taxon>
        <taxon>Lachnospirales</taxon>
        <taxon>Vallitaleaceae</taxon>
        <taxon>Vallitalea</taxon>
    </lineage>
</organism>
<dbReference type="PROSITE" id="PS01124">
    <property type="entry name" value="HTH_ARAC_FAMILY_2"/>
    <property type="match status" value="1"/>
</dbReference>
<sequence length="244" mass="28597">MKRVYWKNGYITVFPKNIEANPHKHYMLQLFIKKDHALDMKIENETITGKYILVASNRTHELKAFSKVDLFMLFDETSLIAEELKRKYLRGQSACSVPLDNLDEEIVKFLEQPNELNYNRYETSFFNELLIQHWEYNMYDERIKQVIQLLDESQINNESVEAIAKSIQLSSSYLSHLFKEEIGVPLKSYMLLVKLRKAYYYLASGFNITDTAQLAGFYSSSHLADVNKKMMGMSMSNAKEYFSL</sequence>
<name>A0A9W5Y7V5_9FIRM</name>
<protein>
    <submittedName>
        <fullName evidence="5">AraC family transcriptional regulator</fullName>
    </submittedName>
</protein>
<keyword evidence="6" id="KW-1185">Reference proteome</keyword>